<feature type="compositionally biased region" description="Basic and acidic residues" evidence="9">
    <location>
        <begin position="627"/>
        <end position="649"/>
    </location>
</feature>
<dbReference type="PROSITE" id="PS50967">
    <property type="entry name" value="HRDC"/>
    <property type="match status" value="1"/>
</dbReference>
<dbReference type="GO" id="GO:0000467">
    <property type="term" value="P:exonucleolytic trimming to generate mature 3'-end of 5.8S rRNA from tricistronic rRNA transcript (SSU-rRNA, 5.8S rRNA, LSU-rRNA)"/>
    <property type="evidence" value="ECO:0007669"/>
    <property type="project" value="InterPro"/>
</dbReference>
<dbReference type="GO" id="GO:0000176">
    <property type="term" value="C:nuclear exosome (RNase complex)"/>
    <property type="evidence" value="ECO:0007669"/>
    <property type="project" value="InterPro"/>
</dbReference>
<keyword evidence="2" id="KW-0698">rRNA processing</keyword>
<evidence type="ECO:0000256" key="2">
    <source>
        <dbReference type="ARBA" id="ARBA00022552"/>
    </source>
</evidence>
<reference evidence="11" key="1">
    <citation type="journal article" date="2020" name="Stud. Mycol.">
        <title>101 Dothideomycetes genomes: a test case for predicting lifestyles and emergence of pathogens.</title>
        <authorList>
            <person name="Haridas S."/>
            <person name="Albert R."/>
            <person name="Binder M."/>
            <person name="Bloem J."/>
            <person name="Labutti K."/>
            <person name="Salamov A."/>
            <person name="Andreopoulos B."/>
            <person name="Baker S."/>
            <person name="Barry K."/>
            <person name="Bills G."/>
            <person name="Bluhm B."/>
            <person name="Cannon C."/>
            <person name="Castanera R."/>
            <person name="Culley D."/>
            <person name="Daum C."/>
            <person name="Ezra D."/>
            <person name="Gonzalez J."/>
            <person name="Henrissat B."/>
            <person name="Kuo A."/>
            <person name="Liang C."/>
            <person name="Lipzen A."/>
            <person name="Lutzoni F."/>
            <person name="Magnuson J."/>
            <person name="Mondo S."/>
            <person name="Nolan M."/>
            <person name="Ohm R."/>
            <person name="Pangilinan J."/>
            <person name="Park H.-J."/>
            <person name="Ramirez L."/>
            <person name="Alfaro M."/>
            <person name="Sun H."/>
            <person name="Tritt A."/>
            <person name="Yoshinaga Y."/>
            <person name="Zwiers L.-H."/>
            <person name="Turgeon B."/>
            <person name="Goodwin S."/>
            <person name="Spatafora J."/>
            <person name="Crous P."/>
            <person name="Grigoriev I."/>
        </authorList>
    </citation>
    <scope>NUCLEOTIDE SEQUENCE</scope>
    <source>
        <strain evidence="11">CBS 119925</strain>
    </source>
</reference>
<keyword evidence="5" id="KW-0271">Exosome</keyword>
<dbReference type="CDD" id="cd06147">
    <property type="entry name" value="Rrp6p_like_exo"/>
    <property type="match status" value="1"/>
</dbReference>
<dbReference type="InterPro" id="IPR049559">
    <property type="entry name" value="Rrp6p-like_exo"/>
</dbReference>
<evidence type="ECO:0000256" key="1">
    <source>
        <dbReference type="ARBA" id="ARBA00004123"/>
    </source>
</evidence>
<evidence type="ECO:0000313" key="12">
    <source>
        <dbReference type="Proteomes" id="UP000799440"/>
    </source>
</evidence>
<feature type="compositionally biased region" description="Acidic residues" evidence="9">
    <location>
        <begin position="719"/>
        <end position="735"/>
    </location>
</feature>
<evidence type="ECO:0000256" key="4">
    <source>
        <dbReference type="ARBA" id="ARBA00022801"/>
    </source>
</evidence>
<comment type="subcellular location">
    <subcellularLocation>
        <location evidence="1">Nucleus</location>
    </subcellularLocation>
</comment>
<dbReference type="GO" id="GO:0071035">
    <property type="term" value="P:nuclear polyadenylation-dependent rRNA catabolic process"/>
    <property type="evidence" value="ECO:0007669"/>
    <property type="project" value="TreeGrafter"/>
</dbReference>
<dbReference type="Gene3D" id="3.30.420.10">
    <property type="entry name" value="Ribonuclease H-like superfamily/Ribonuclease H"/>
    <property type="match status" value="1"/>
</dbReference>
<feature type="compositionally biased region" description="Basic and acidic residues" evidence="9">
    <location>
        <begin position="746"/>
        <end position="760"/>
    </location>
</feature>
<dbReference type="GO" id="GO:0000166">
    <property type="term" value="F:nucleotide binding"/>
    <property type="evidence" value="ECO:0007669"/>
    <property type="project" value="InterPro"/>
</dbReference>
<keyword evidence="4" id="KW-0378">Hydrolase</keyword>
<dbReference type="FunFam" id="1.10.150.80:FF:000001">
    <property type="entry name" value="Putative exosome component 10"/>
    <property type="match status" value="1"/>
</dbReference>
<dbReference type="InterPro" id="IPR012337">
    <property type="entry name" value="RNaseH-like_sf"/>
</dbReference>
<feature type="domain" description="HRDC" evidence="10">
    <location>
        <begin position="443"/>
        <end position="523"/>
    </location>
</feature>
<dbReference type="GO" id="GO:0071051">
    <property type="term" value="P:poly(A)-dependent snoRNA 3'-end processing"/>
    <property type="evidence" value="ECO:0007669"/>
    <property type="project" value="TreeGrafter"/>
</dbReference>
<dbReference type="Proteomes" id="UP000799440">
    <property type="component" value="Unassembled WGS sequence"/>
</dbReference>
<dbReference type="SMART" id="SM00341">
    <property type="entry name" value="HRDC"/>
    <property type="match status" value="1"/>
</dbReference>
<dbReference type="InterPro" id="IPR012588">
    <property type="entry name" value="Exosome-assoc_fac_Rrp6_N"/>
</dbReference>
<dbReference type="AlphaFoldDB" id="A0A6A6VQE7"/>
<dbReference type="PANTHER" id="PTHR12124">
    <property type="entry name" value="POLYMYOSITIS/SCLERODERMA AUTOANTIGEN-RELATED"/>
    <property type="match status" value="1"/>
</dbReference>
<dbReference type="InterPro" id="IPR002121">
    <property type="entry name" value="HRDC_dom"/>
</dbReference>
<name>A0A6A6VQE7_9PLEO</name>
<keyword evidence="12" id="KW-1185">Reference proteome</keyword>
<proteinExistence type="inferred from homology"/>
<dbReference type="GO" id="GO:0071037">
    <property type="term" value="P:nuclear polyadenylation-dependent snRNA catabolic process"/>
    <property type="evidence" value="ECO:0007669"/>
    <property type="project" value="TreeGrafter"/>
</dbReference>
<dbReference type="PANTHER" id="PTHR12124:SF47">
    <property type="entry name" value="EXOSOME COMPONENT 10"/>
    <property type="match status" value="1"/>
</dbReference>
<dbReference type="FunFam" id="3.30.420.10:FF:000059">
    <property type="entry name" value="Exosome complex exonuclease Rrp6"/>
    <property type="match status" value="1"/>
</dbReference>
<evidence type="ECO:0000256" key="6">
    <source>
        <dbReference type="ARBA" id="ARBA00022839"/>
    </source>
</evidence>
<dbReference type="SMART" id="SM00474">
    <property type="entry name" value="35EXOc"/>
    <property type="match status" value="1"/>
</dbReference>
<dbReference type="InterPro" id="IPR044876">
    <property type="entry name" value="HRDC_dom_sf"/>
</dbReference>
<dbReference type="GO" id="GO:0071038">
    <property type="term" value="P:TRAMP-dependent tRNA surveillance pathway"/>
    <property type="evidence" value="ECO:0007669"/>
    <property type="project" value="TreeGrafter"/>
</dbReference>
<protein>
    <recommendedName>
        <fullName evidence="10">HRDC domain-containing protein</fullName>
    </recommendedName>
</protein>
<keyword evidence="3" id="KW-0540">Nuclease</keyword>
<dbReference type="Gene3D" id="1.10.150.80">
    <property type="entry name" value="HRDC domain"/>
    <property type="match status" value="1"/>
</dbReference>
<dbReference type="EMBL" id="MU006561">
    <property type="protein sequence ID" value="KAF2752014.1"/>
    <property type="molecule type" value="Genomic_DNA"/>
</dbReference>
<dbReference type="GO" id="GO:0071044">
    <property type="term" value="P:histone mRNA catabolic process"/>
    <property type="evidence" value="ECO:0007669"/>
    <property type="project" value="TreeGrafter"/>
</dbReference>
<dbReference type="GO" id="GO:0071040">
    <property type="term" value="P:nuclear polyadenylation-dependent antisense transcript catabolic process"/>
    <property type="evidence" value="ECO:0007669"/>
    <property type="project" value="TreeGrafter"/>
</dbReference>
<dbReference type="InterPro" id="IPR002562">
    <property type="entry name" value="3'-5'_exonuclease_dom"/>
</dbReference>
<organism evidence="11 12">
    <name type="scientific">Sporormia fimetaria CBS 119925</name>
    <dbReference type="NCBI Taxonomy" id="1340428"/>
    <lineage>
        <taxon>Eukaryota</taxon>
        <taxon>Fungi</taxon>
        <taxon>Dikarya</taxon>
        <taxon>Ascomycota</taxon>
        <taxon>Pezizomycotina</taxon>
        <taxon>Dothideomycetes</taxon>
        <taxon>Pleosporomycetidae</taxon>
        <taxon>Pleosporales</taxon>
        <taxon>Sporormiaceae</taxon>
        <taxon>Sporormia</taxon>
    </lineage>
</organism>
<evidence type="ECO:0000256" key="3">
    <source>
        <dbReference type="ARBA" id="ARBA00022722"/>
    </source>
</evidence>
<evidence type="ECO:0000313" key="11">
    <source>
        <dbReference type="EMBL" id="KAF2752014.1"/>
    </source>
</evidence>
<dbReference type="SUPFAM" id="SSF47819">
    <property type="entry name" value="HRDC-like"/>
    <property type="match status" value="1"/>
</dbReference>
<sequence>MDSFKELQESISNALVSTTRTATRIGAADIPFQRTLNPEVATALDEQNARLLQLAQRLLANAASSSEATAPKLPDVDAIDGNWRGIIDVVDSLLERADTALDEYTGVVKRLAQTGAQPNEPAKKIRMTHLPNTWPKPQLSFEHVPQNNETGGFRPLLTSKPHAKVPFAECFKTFKDDNGREQYPHPYQTEIESYQYPPWMYEKSDPQPYPPFESTTAALVDTPEALAEMLAELKKAKEIAIDLEHHDNRSYIGLVSLMQISTRDRDWIVDTLKPWRRQLQCLNEVFADPNIIKVLHGAYMDIVWLQRDLGLYIVGLFDTFHAARSLGYTGASLAFLLSKFANFQAQKQFQMADWRIRRPLSADLFNYARADTHFLLYIFDNMRNELIDRSDFSNPQLDKVSEVLEKSRETSLKRYEHPVYDTETGLGNGGWYRLITRTPVRYTPQQFAVFRAVHKWRDDVARAEDESPLFVMPNHVVFSIARVLPADKAALFAVTQHMSHILRARADELVAVINRTKDLPNPPDLDETLNKISAMLYQAREERKGAVAKPVLEEAPAVSTLNLTPMFPTPVGPPPRAEESKFWGSLLSGGASTQRSQDVVDITLGIPLPPLTAEVFAETVGSTAAEETPKPEPKFIPKEERPGEDKRTDIFIVKQLGGKRKRGAVDSPATPSRDADLAGNADEVMLEEDPEESRRAAKALKKQQKKEKKRLEALRQAGEEDVEEQEEAKEEEEAPFDYASAPSVMRAHDAERNRNKNEGGKKKKEEKKKSAAYNPYAKLADVPKGLARTQKEKAGRSKTFRS</sequence>
<dbReference type="Pfam" id="PF01612">
    <property type="entry name" value="DNA_pol_A_exo1"/>
    <property type="match status" value="1"/>
</dbReference>
<accession>A0A6A6VQE7</accession>
<evidence type="ECO:0000256" key="5">
    <source>
        <dbReference type="ARBA" id="ARBA00022835"/>
    </source>
</evidence>
<comment type="similarity">
    <text evidence="8">Belongs to the exosome component 10/RRP6 family.</text>
</comment>
<evidence type="ECO:0000256" key="8">
    <source>
        <dbReference type="ARBA" id="ARBA00043957"/>
    </source>
</evidence>
<dbReference type="OrthoDB" id="2250022at2759"/>
<feature type="region of interest" description="Disordered" evidence="9">
    <location>
        <begin position="620"/>
        <end position="802"/>
    </location>
</feature>
<dbReference type="GO" id="GO:0000175">
    <property type="term" value="F:3'-5'-RNA exonuclease activity"/>
    <property type="evidence" value="ECO:0007669"/>
    <property type="project" value="InterPro"/>
</dbReference>
<dbReference type="InterPro" id="IPR010997">
    <property type="entry name" value="HRDC-like_sf"/>
</dbReference>
<keyword evidence="7" id="KW-0539">Nucleus</keyword>
<dbReference type="InterPro" id="IPR036397">
    <property type="entry name" value="RNaseH_sf"/>
</dbReference>
<dbReference type="GO" id="GO:0071039">
    <property type="term" value="P:nuclear polyadenylation-dependent CUT catabolic process"/>
    <property type="evidence" value="ECO:0007669"/>
    <property type="project" value="TreeGrafter"/>
</dbReference>
<gene>
    <name evidence="11" type="ORF">M011DRAFT_394089</name>
</gene>
<dbReference type="Pfam" id="PF08066">
    <property type="entry name" value="PMC2NT"/>
    <property type="match status" value="1"/>
</dbReference>
<dbReference type="InterPro" id="IPR045092">
    <property type="entry name" value="Rrp6-like"/>
</dbReference>
<dbReference type="GO" id="GO:0071036">
    <property type="term" value="P:nuclear polyadenylation-dependent snoRNA catabolic process"/>
    <property type="evidence" value="ECO:0007669"/>
    <property type="project" value="TreeGrafter"/>
</dbReference>
<evidence type="ECO:0000259" key="10">
    <source>
        <dbReference type="PROSITE" id="PS50967"/>
    </source>
</evidence>
<dbReference type="SUPFAM" id="SSF53098">
    <property type="entry name" value="Ribonuclease H-like"/>
    <property type="match status" value="1"/>
</dbReference>
<evidence type="ECO:0000256" key="9">
    <source>
        <dbReference type="SAM" id="MobiDB-lite"/>
    </source>
</evidence>
<dbReference type="GO" id="GO:0003727">
    <property type="term" value="F:single-stranded RNA binding"/>
    <property type="evidence" value="ECO:0007669"/>
    <property type="project" value="TreeGrafter"/>
</dbReference>
<dbReference type="GO" id="GO:0005730">
    <property type="term" value="C:nucleolus"/>
    <property type="evidence" value="ECO:0007669"/>
    <property type="project" value="TreeGrafter"/>
</dbReference>
<evidence type="ECO:0000256" key="7">
    <source>
        <dbReference type="ARBA" id="ARBA00023242"/>
    </source>
</evidence>
<dbReference type="Pfam" id="PF00570">
    <property type="entry name" value="HRDC"/>
    <property type="match status" value="1"/>
</dbReference>
<feature type="compositionally biased region" description="Basic residues" evidence="9">
    <location>
        <begin position="696"/>
        <end position="708"/>
    </location>
</feature>
<keyword evidence="6" id="KW-0269">Exonuclease</keyword>